<evidence type="ECO:0000313" key="1">
    <source>
        <dbReference type="EMBL" id="CUR48907.1"/>
    </source>
</evidence>
<dbReference type="OrthoDB" id="23171at10239"/>
<accession>A0A0M7RDZ5</accession>
<dbReference type="Proteomes" id="UP000202151">
    <property type="component" value="Segment"/>
</dbReference>
<evidence type="ECO:0000313" key="2">
    <source>
        <dbReference type="Proteomes" id="UP000202151"/>
    </source>
</evidence>
<organism evidence="1 2">
    <name type="scientific">Escherichia phage slur09</name>
    <dbReference type="NCBI Taxonomy" id="1728958"/>
    <lineage>
        <taxon>Viruses</taxon>
        <taxon>Duplodnaviria</taxon>
        <taxon>Heunggongvirae</taxon>
        <taxon>Uroviricota</taxon>
        <taxon>Caudoviricetes</taxon>
        <taxon>Demerecviridae</taxon>
        <taxon>Markadamsvirinae</taxon>
        <taxon>Tequintavirus</taxon>
        <taxon>Tequintavirus slur09</taxon>
    </lineage>
</organism>
<dbReference type="EMBL" id="LN887948">
    <property type="protein sequence ID" value="CUR48907.1"/>
    <property type="molecule type" value="Genomic_DNA"/>
</dbReference>
<gene>
    <name evidence="1" type="ORF">SLUR09_00021</name>
</gene>
<dbReference type="InterPro" id="IPR055661">
    <property type="entry name" value="DUF7237"/>
</dbReference>
<keyword evidence="2" id="KW-1185">Reference proteome</keyword>
<dbReference type="RefSeq" id="YP_009202067.1">
    <property type="nucleotide sequence ID" value="NC_028840.1"/>
</dbReference>
<protein>
    <submittedName>
        <fullName evidence="1">Uncharacterized protein</fullName>
    </submittedName>
</protein>
<proteinExistence type="predicted"/>
<dbReference type="Pfam" id="PF23884">
    <property type="entry name" value="DUF7237"/>
    <property type="match status" value="1"/>
</dbReference>
<sequence length="77" mass="8913">MEIVLIILAIALLFAISISIKKTRDLNRTIDDNRKLRGEKARLNLQHEALKLFVVQGNRNHTPEDFIKQLKKHLGLK</sequence>
<name>A0A0M7RDZ5_9CAUD</name>
<reference evidence="1 2" key="1">
    <citation type="submission" date="2015-10" db="EMBL/GenBank/DDBJ databases">
        <authorList>
            <person name="Millard A."/>
        </authorList>
    </citation>
    <scope>NUCLEOTIDE SEQUENCE [LARGE SCALE GENOMIC DNA]</scope>
</reference>
<dbReference type="GeneID" id="26647641"/>
<dbReference type="KEGG" id="vg:26647641"/>